<feature type="compositionally biased region" description="Polar residues" evidence="1">
    <location>
        <begin position="574"/>
        <end position="601"/>
    </location>
</feature>
<evidence type="ECO:0000256" key="1">
    <source>
        <dbReference type="SAM" id="MobiDB-lite"/>
    </source>
</evidence>
<evidence type="ECO:0000313" key="4">
    <source>
        <dbReference type="Proteomes" id="UP000759131"/>
    </source>
</evidence>
<organism evidence="3">
    <name type="scientific">Medioppia subpectinata</name>
    <dbReference type="NCBI Taxonomy" id="1979941"/>
    <lineage>
        <taxon>Eukaryota</taxon>
        <taxon>Metazoa</taxon>
        <taxon>Ecdysozoa</taxon>
        <taxon>Arthropoda</taxon>
        <taxon>Chelicerata</taxon>
        <taxon>Arachnida</taxon>
        <taxon>Acari</taxon>
        <taxon>Acariformes</taxon>
        <taxon>Sarcoptiformes</taxon>
        <taxon>Oribatida</taxon>
        <taxon>Brachypylina</taxon>
        <taxon>Oppioidea</taxon>
        <taxon>Oppiidae</taxon>
        <taxon>Medioppia</taxon>
    </lineage>
</organism>
<dbReference type="Pfam" id="PF12937">
    <property type="entry name" value="F-box-like"/>
    <property type="match status" value="1"/>
</dbReference>
<proteinExistence type="predicted"/>
<feature type="region of interest" description="Disordered" evidence="1">
    <location>
        <begin position="525"/>
        <end position="614"/>
    </location>
</feature>
<feature type="compositionally biased region" description="Polar residues" evidence="1">
    <location>
        <begin position="1450"/>
        <end position="1460"/>
    </location>
</feature>
<feature type="region of interest" description="Disordered" evidence="1">
    <location>
        <begin position="1439"/>
        <end position="1461"/>
    </location>
</feature>
<feature type="region of interest" description="Disordered" evidence="1">
    <location>
        <begin position="1067"/>
        <end position="1087"/>
    </location>
</feature>
<feature type="region of interest" description="Disordered" evidence="1">
    <location>
        <begin position="200"/>
        <end position="223"/>
    </location>
</feature>
<dbReference type="SMART" id="SM00256">
    <property type="entry name" value="FBOX"/>
    <property type="match status" value="1"/>
</dbReference>
<reference evidence="3" key="1">
    <citation type="submission" date="2020-11" db="EMBL/GenBank/DDBJ databases">
        <authorList>
            <person name="Tran Van P."/>
        </authorList>
    </citation>
    <scope>NUCLEOTIDE SEQUENCE</scope>
</reference>
<feature type="compositionally biased region" description="Low complexity" evidence="1">
    <location>
        <begin position="466"/>
        <end position="483"/>
    </location>
</feature>
<feature type="region of interest" description="Disordered" evidence="1">
    <location>
        <begin position="410"/>
        <end position="434"/>
    </location>
</feature>
<feature type="compositionally biased region" description="Low complexity" evidence="1">
    <location>
        <begin position="650"/>
        <end position="670"/>
    </location>
</feature>
<gene>
    <name evidence="3" type="ORF">OSB1V03_LOCUS650</name>
</gene>
<feature type="compositionally biased region" description="Basic and acidic residues" evidence="1">
    <location>
        <begin position="417"/>
        <end position="431"/>
    </location>
</feature>
<feature type="compositionally biased region" description="Low complexity" evidence="1">
    <location>
        <begin position="1215"/>
        <end position="1224"/>
    </location>
</feature>
<dbReference type="SUPFAM" id="SSF81383">
    <property type="entry name" value="F-box domain"/>
    <property type="match status" value="1"/>
</dbReference>
<feature type="compositionally biased region" description="Basic and acidic residues" evidence="1">
    <location>
        <begin position="248"/>
        <end position="257"/>
    </location>
</feature>
<evidence type="ECO:0000313" key="3">
    <source>
        <dbReference type="EMBL" id="CAD7620156.1"/>
    </source>
</evidence>
<keyword evidence="4" id="KW-1185">Reference proteome</keyword>
<dbReference type="Gene3D" id="1.20.1280.50">
    <property type="match status" value="1"/>
</dbReference>
<evidence type="ECO:0000259" key="2">
    <source>
        <dbReference type="PROSITE" id="PS50181"/>
    </source>
</evidence>
<name>A0A7R9KED7_9ACAR</name>
<feature type="compositionally biased region" description="Polar residues" evidence="1">
    <location>
        <begin position="818"/>
        <end position="829"/>
    </location>
</feature>
<feature type="compositionally biased region" description="Basic and acidic residues" evidence="1">
    <location>
        <begin position="279"/>
        <end position="296"/>
    </location>
</feature>
<feature type="region of interest" description="Disordered" evidence="1">
    <location>
        <begin position="461"/>
        <end position="483"/>
    </location>
</feature>
<feature type="region of interest" description="Disordered" evidence="1">
    <location>
        <begin position="242"/>
        <end position="296"/>
    </location>
</feature>
<dbReference type="InterPro" id="IPR001810">
    <property type="entry name" value="F-box_dom"/>
</dbReference>
<feature type="region of interest" description="Disordered" evidence="1">
    <location>
        <begin position="649"/>
        <end position="676"/>
    </location>
</feature>
<feature type="region of interest" description="Disordered" evidence="1">
    <location>
        <begin position="1122"/>
        <end position="1143"/>
    </location>
</feature>
<dbReference type="EMBL" id="OC854720">
    <property type="protein sequence ID" value="CAD7620156.1"/>
    <property type="molecule type" value="Genomic_DNA"/>
</dbReference>
<dbReference type="EMBL" id="CAJPIZ010000145">
    <property type="protein sequence ID" value="CAG2100586.1"/>
    <property type="molecule type" value="Genomic_DNA"/>
</dbReference>
<feature type="compositionally biased region" description="Polar residues" evidence="1">
    <location>
        <begin position="259"/>
        <end position="276"/>
    </location>
</feature>
<dbReference type="Proteomes" id="UP000759131">
    <property type="component" value="Unassembled WGS sequence"/>
</dbReference>
<feature type="region of interest" description="Disordered" evidence="1">
    <location>
        <begin position="1215"/>
        <end position="1234"/>
    </location>
</feature>
<feature type="region of interest" description="Disordered" evidence="1">
    <location>
        <begin position="795"/>
        <end position="831"/>
    </location>
</feature>
<accession>A0A7R9KED7</accession>
<sequence length="1700" mass="189364">MQKPSFDEFPKVNKENMRFDFTPITSKSHLDSNRESIRALIKNKETLNRLRENNQQMRSWFTTETTITTRRVKKSGEEIRKTKTPLKVSIDETDTSPHPKTTTSKPITTTTKKWTIKKGTADEDHPDSALKISIDDSLTKVTLRKRTLTRITTTTDRAVTETDNSPNKGILVANKRENINSDAVLEREKYFDYNDLLSNDTTSGEDNEPNCTVEIDRDDDTTTTTPVVSISVTTTKTKAITTRATKKSGSEDDKPDSTLEININDTATRSPTTKLPKTTKMDTTRQAIDTKGEEDKPDAPIKIVIDDTVSITPRMTTIVTTTPIKATKKLTNKTLIKGKPDAPLKIVIADTTATTPRVTTTQPIEKFVPEDDAPDSPPKIIIEETFKMVLKTSKPMVTTITPTKRLATESMATKQKFKSEGIREESDEPHTPRITITPKVTTTTIKANIIITKKLGSEDDIGIDDTPSSTPRVTTTTTPRMTTRPTKMSAEDILDSLLKIDIEDTTSTSPQTITRLPNKVITIRPTKKYSGENNEPNSPLKIGRDDDTTATTGPNFDYNDLLTNDTTSGEDNEPNSPMVTTITPTKRLTTESMATKQNFKSGGSGDEEDEPHTPRLMTTTKVTTTAIKANTRPTKKLGSDLPLKIGVDETASSTPRDTSTTTPIVTTRPTEMSGSEEDVLDSLLNIDIVNTQVLTTDLTTTKYKSKLRDSGNENKPYIPLQVGIDDTTITASPPIPRMTATATRWLTKAVGSDQNDRPLPLRARIDGTTASAATILTTSKPRTITRKITTASAAYPDAPHKQGTDEELTEECDDKTTDTAVTETDSSPKNGILVANKGTNLTSDTELEREKYLDYNDLLLLLNDTTPRNTTDSDVYTTSTVIPNTPVIDVTFEMTTETEVTTNAKTTESLTTTTTTTSTTTPTITTIETTIPTTTTITTTITTPIISGPSTRAPEIPDDDLQKWVNDMVAITRRPELTGEKDDPIAHLIKGHDDNDFNDNHTINWITLTPETSTMASTRRSKARDEENESFILNDNEVDFIEGENNANRIANGTAAQPLTTITSTRRPKLSGEEDNPIAHLNKGHDDVDYTDNRTTIMTTPVTSHEDEDLFANDFKVFDGYNPNHSTNGTTTTTTTTEKPTEKPIEETATEDLSFIINPEQTSIPVLTTTPAIHTNSDVADDCEGCTEALNLNNGLLSATDQSLRRFAFLNAPQSSDQSISQSIGHNGGDSERHSKLFIDSNAKQTTKYSMSGVMSERSGDNKQQAVDAIDRSKSDNQSNPCRLTVADIKRIQESKTSEYYSKECQTLIRNYQNIETTIKNTKIVNSLNAMIEKARAQVDYHAHITKMNGEMSKNVSELGSQDLPKAKSLLSVPNETPRVIRQPQTSAASQPTHGIQLGNHLIPLGAPHLSSQLAPNLNTSIQTAAARPALLTHTEYETEEVDESDGVFKSSTTDSTTVAPSHGIPDIDFKSMALKFREMAREFELKAERKSKNLNPLIISYGFECDNNKTDISDQRIKLYYEYQSLRLKGKVLVEMVSVPLMSFTMHCTAYIPLLGDSTSVAFNWMRETRESVISRFEKQFIRQLVQLLSHGINDLPEELCLKIITYLPYNSIIQLSQTNNFWRYVCDNDTVWHSIYRHKYTAVSYNNAKQSTDMWKNRFKDEYIRLKTIQRRRDEFLRNRSPLLHNRFHFPLRRTRTL</sequence>
<feature type="domain" description="F-box" evidence="2">
    <location>
        <begin position="1591"/>
        <end position="1637"/>
    </location>
</feature>
<dbReference type="InterPro" id="IPR036047">
    <property type="entry name" value="F-box-like_dom_sf"/>
</dbReference>
<dbReference type="PROSITE" id="PS50181">
    <property type="entry name" value="FBOX"/>
    <property type="match status" value="1"/>
</dbReference>
<protein>
    <recommendedName>
        <fullName evidence="2">F-box domain-containing protein</fullName>
    </recommendedName>
</protein>